<dbReference type="InterPro" id="IPR001356">
    <property type="entry name" value="HD"/>
</dbReference>
<keyword evidence="5" id="KW-1185">Reference proteome</keyword>
<evidence type="ECO:0000259" key="3">
    <source>
        <dbReference type="PROSITE" id="PS50071"/>
    </source>
</evidence>
<evidence type="ECO:0000256" key="2">
    <source>
        <dbReference type="SAM" id="MobiDB-lite"/>
    </source>
</evidence>
<feature type="non-terminal residue" evidence="4">
    <location>
        <position position="265"/>
    </location>
</feature>
<feature type="compositionally biased region" description="Gly residues" evidence="2">
    <location>
        <begin position="144"/>
        <end position="167"/>
    </location>
</feature>
<evidence type="ECO:0000313" key="5">
    <source>
        <dbReference type="Proteomes" id="UP000542434"/>
    </source>
</evidence>
<comment type="caution">
    <text evidence="4">The sequence shown here is derived from an EMBL/GenBank/DDBJ whole genome shotgun (WGS) entry which is preliminary data.</text>
</comment>
<gene>
    <name evidence="4" type="primary">Nkx62</name>
    <name evidence="4" type="ORF">CICNIG_R09658</name>
</gene>
<protein>
    <submittedName>
        <fullName evidence="4">NKX62 protein</fullName>
    </submittedName>
</protein>
<feature type="compositionally biased region" description="Polar residues" evidence="2">
    <location>
        <begin position="250"/>
        <end position="265"/>
    </location>
</feature>
<sequence>MLAVGQMDANRQSAFVLGSTPLAALHNMAEMKTSLFPYTLQNPAGFKAPALGGLNTQLPLGTPHGISDILGRPVGSASNLLGGLPRINGLAASAGMYFNPAAVSRYPKPLAELPGRPPIFWPGVVQGSPWRDPRLACPGKCGRVWGGRGGRGPVPLSGGQGGGGGRGGEAEPCPVPVPGAGAQVWFQNRRTKWRKRHAAEMASAKKKHDSETEKLKESSDNEDDDEYNKPLDPNSDDEKITRLLKKHKSTNLSLVSPCSTSSDTL</sequence>
<dbReference type="Proteomes" id="UP000542434">
    <property type="component" value="Unassembled WGS sequence"/>
</dbReference>
<feature type="non-terminal residue" evidence="4">
    <location>
        <position position="1"/>
    </location>
</feature>
<proteinExistence type="predicted"/>
<keyword evidence="1" id="KW-0371">Homeobox</keyword>
<accession>A0A7K8VQN4</accession>
<dbReference type="AlphaFoldDB" id="A0A7K8VQN4"/>
<feature type="compositionally biased region" description="Basic and acidic residues" evidence="2">
    <location>
        <begin position="208"/>
        <end position="219"/>
    </location>
</feature>
<organism evidence="4 5">
    <name type="scientific">Ciccaba nigrolineata</name>
    <dbReference type="NCBI Taxonomy" id="1118524"/>
    <lineage>
        <taxon>Eukaryota</taxon>
        <taxon>Metazoa</taxon>
        <taxon>Chordata</taxon>
        <taxon>Craniata</taxon>
        <taxon>Vertebrata</taxon>
        <taxon>Euteleostomi</taxon>
        <taxon>Archelosauria</taxon>
        <taxon>Archosauria</taxon>
        <taxon>Dinosauria</taxon>
        <taxon>Saurischia</taxon>
        <taxon>Theropoda</taxon>
        <taxon>Coelurosauria</taxon>
        <taxon>Aves</taxon>
        <taxon>Neognathae</taxon>
        <taxon>Neoaves</taxon>
        <taxon>Telluraves</taxon>
        <taxon>Strigiformes</taxon>
        <taxon>Strigidae</taxon>
        <taxon>Ciccaba</taxon>
    </lineage>
</organism>
<feature type="region of interest" description="Disordered" evidence="2">
    <location>
        <begin position="144"/>
        <end position="265"/>
    </location>
</feature>
<dbReference type="GO" id="GO:0005634">
    <property type="term" value="C:nucleus"/>
    <property type="evidence" value="ECO:0007669"/>
    <property type="project" value="UniProtKB-SubCell"/>
</dbReference>
<dbReference type="CDD" id="cd00086">
    <property type="entry name" value="homeodomain"/>
    <property type="match status" value="1"/>
</dbReference>
<keyword evidence="1" id="KW-0539">Nucleus</keyword>
<feature type="DNA-binding region" description="Homeobox" evidence="1">
    <location>
        <begin position="185"/>
        <end position="197"/>
    </location>
</feature>
<evidence type="ECO:0000256" key="1">
    <source>
        <dbReference type="PROSITE-ProRule" id="PRU00108"/>
    </source>
</evidence>
<reference evidence="4 5" key="1">
    <citation type="submission" date="2019-09" db="EMBL/GenBank/DDBJ databases">
        <title>Bird 10,000 Genomes (B10K) Project - Family phase.</title>
        <authorList>
            <person name="Zhang G."/>
        </authorList>
    </citation>
    <scope>NUCLEOTIDE SEQUENCE [LARGE SCALE GENOMIC DNA]</scope>
    <source>
        <strain evidence="4">B10K-DU-001-07</strain>
        <tissue evidence="4">Muscle</tissue>
    </source>
</reference>
<dbReference type="Gene3D" id="1.10.10.60">
    <property type="entry name" value="Homeodomain-like"/>
    <property type="match status" value="1"/>
</dbReference>
<evidence type="ECO:0000313" key="4">
    <source>
        <dbReference type="EMBL" id="NXF69021.1"/>
    </source>
</evidence>
<dbReference type="InterPro" id="IPR009057">
    <property type="entry name" value="Homeodomain-like_sf"/>
</dbReference>
<comment type="subcellular location">
    <subcellularLocation>
        <location evidence="1">Nucleus</location>
    </subcellularLocation>
</comment>
<name>A0A7K8VQN4_9STRI</name>
<dbReference type="PROSITE" id="PS50071">
    <property type="entry name" value="HOMEOBOX_2"/>
    <property type="match status" value="1"/>
</dbReference>
<keyword evidence="1" id="KW-0238">DNA-binding</keyword>
<dbReference type="GO" id="GO:0003677">
    <property type="term" value="F:DNA binding"/>
    <property type="evidence" value="ECO:0007669"/>
    <property type="project" value="UniProtKB-UniRule"/>
</dbReference>
<feature type="domain" description="Homeobox" evidence="3">
    <location>
        <begin position="183"/>
        <end position="196"/>
    </location>
</feature>
<dbReference type="EMBL" id="VWZC01014385">
    <property type="protein sequence ID" value="NXF69021.1"/>
    <property type="molecule type" value="Genomic_DNA"/>
</dbReference>
<dbReference type="SUPFAM" id="SSF46689">
    <property type="entry name" value="Homeodomain-like"/>
    <property type="match status" value="1"/>
</dbReference>